<dbReference type="RefSeq" id="WP_231438441.1">
    <property type="nucleotide sequence ID" value="NZ_JAJOMB010000001.1"/>
</dbReference>
<dbReference type="AlphaFoldDB" id="A0A9X1NA40"/>
<evidence type="ECO:0000256" key="1">
    <source>
        <dbReference type="SAM" id="Phobius"/>
    </source>
</evidence>
<reference evidence="3" key="1">
    <citation type="submission" date="2021-11" db="EMBL/GenBank/DDBJ databases">
        <title>Streptomyces corallinus and Kineosporia corallina sp. nov., two new coral-derived marine actinobacteria.</title>
        <authorList>
            <person name="Buangrab K."/>
            <person name="Sutthacheep M."/>
            <person name="Yeemin T."/>
            <person name="Harunari E."/>
            <person name="Igarashi Y."/>
            <person name="Sripreechasak P."/>
            <person name="Kanchanasin P."/>
            <person name="Tanasupawat S."/>
            <person name="Phongsopitanun W."/>
        </authorList>
    </citation>
    <scope>NUCLEOTIDE SEQUENCE</scope>
    <source>
        <strain evidence="3">JCM 31032</strain>
    </source>
</reference>
<evidence type="ECO:0000313" key="4">
    <source>
        <dbReference type="Proteomes" id="UP001138997"/>
    </source>
</evidence>
<dbReference type="EMBL" id="JAJOMB010000001">
    <property type="protein sequence ID" value="MCD5309516.1"/>
    <property type="molecule type" value="Genomic_DNA"/>
</dbReference>
<evidence type="ECO:0000313" key="3">
    <source>
        <dbReference type="EMBL" id="MCD5309516.1"/>
    </source>
</evidence>
<protein>
    <recommendedName>
        <fullName evidence="2">CAAX prenyl protease 2/Lysostaphin resistance protein A-like domain-containing protein</fullName>
    </recommendedName>
</protein>
<dbReference type="InterPro" id="IPR003675">
    <property type="entry name" value="Rce1/LyrA-like_dom"/>
</dbReference>
<dbReference type="Pfam" id="PF02517">
    <property type="entry name" value="Rce1-like"/>
    <property type="match status" value="1"/>
</dbReference>
<feature type="transmembrane region" description="Helical" evidence="1">
    <location>
        <begin position="246"/>
        <end position="268"/>
    </location>
</feature>
<comment type="caution">
    <text evidence="3">The sequence shown here is derived from an EMBL/GenBank/DDBJ whole genome shotgun (WGS) entry which is preliminary data.</text>
</comment>
<keyword evidence="1" id="KW-1133">Transmembrane helix</keyword>
<keyword evidence="1" id="KW-0812">Transmembrane</keyword>
<proteinExistence type="predicted"/>
<organism evidence="3 4">
    <name type="scientific">Kineosporia babensis</name>
    <dbReference type="NCBI Taxonomy" id="499548"/>
    <lineage>
        <taxon>Bacteria</taxon>
        <taxon>Bacillati</taxon>
        <taxon>Actinomycetota</taxon>
        <taxon>Actinomycetes</taxon>
        <taxon>Kineosporiales</taxon>
        <taxon>Kineosporiaceae</taxon>
        <taxon>Kineosporia</taxon>
    </lineage>
</organism>
<evidence type="ECO:0000259" key="2">
    <source>
        <dbReference type="Pfam" id="PF02517"/>
    </source>
</evidence>
<feature type="domain" description="CAAX prenyl protease 2/Lysostaphin resistance protein A-like" evidence="2">
    <location>
        <begin position="114"/>
        <end position="225"/>
    </location>
</feature>
<name>A0A9X1NA40_9ACTN</name>
<keyword evidence="4" id="KW-1185">Reference proteome</keyword>
<dbReference type="Proteomes" id="UP001138997">
    <property type="component" value="Unassembled WGS sequence"/>
</dbReference>
<feature type="transmembrane region" description="Helical" evidence="1">
    <location>
        <begin position="149"/>
        <end position="172"/>
    </location>
</feature>
<dbReference type="GO" id="GO:0004175">
    <property type="term" value="F:endopeptidase activity"/>
    <property type="evidence" value="ECO:0007669"/>
    <property type="project" value="UniProtKB-ARBA"/>
</dbReference>
<feature type="transmembrane region" description="Helical" evidence="1">
    <location>
        <begin position="216"/>
        <end position="234"/>
    </location>
</feature>
<gene>
    <name evidence="3" type="ORF">LR394_01285</name>
</gene>
<feature type="transmembrane region" description="Helical" evidence="1">
    <location>
        <begin position="41"/>
        <end position="60"/>
    </location>
</feature>
<feature type="transmembrane region" description="Helical" evidence="1">
    <location>
        <begin position="192"/>
        <end position="209"/>
    </location>
</feature>
<sequence>MRDHWGPALLGWCSFVVALATAGFAVEVLEQSVADPPDLLAKAVPAVIVLAIAVPAVLLVHRRDRSVLALARPGQALTGILVTFAAAAVVIGPAWLAGWISFTSLDGAALLGFLVVNSLVALALEAVPEELAFRGSVYGSLRGALRPRWAGVVATASFVLAPGASIALAAAAGKAFGVVTEPVTFAPGGQDPISYAMLLTCFGAVLLLAREATGSIWTAVGLHLSFLTVNRIVFSDDRDTGIGVSAEAGAELLVLAYLLLAALALAGLRRRLTPQVVS</sequence>
<feature type="transmembrane region" description="Helical" evidence="1">
    <location>
        <begin position="80"/>
        <end position="102"/>
    </location>
</feature>
<dbReference type="GO" id="GO:0080120">
    <property type="term" value="P:CAAX-box protein maturation"/>
    <property type="evidence" value="ECO:0007669"/>
    <property type="project" value="UniProtKB-ARBA"/>
</dbReference>
<feature type="transmembrane region" description="Helical" evidence="1">
    <location>
        <begin position="108"/>
        <end position="128"/>
    </location>
</feature>
<keyword evidence="1" id="KW-0472">Membrane</keyword>
<accession>A0A9X1NA40</accession>